<dbReference type="GO" id="GO:0005886">
    <property type="term" value="C:plasma membrane"/>
    <property type="evidence" value="ECO:0007669"/>
    <property type="project" value="TreeGrafter"/>
</dbReference>
<keyword evidence="3 11" id="KW-0633">Potassium transport</keyword>
<organism evidence="15">
    <name type="scientific">Ascaris suum</name>
    <name type="common">Pig roundworm</name>
    <name type="synonym">Ascaris lumbricoides</name>
    <dbReference type="NCBI Taxonomy" id="6253"/>
    <lineage>
        <taxon>Eukaryota</taxon>
        <taxon>Metazoa</taxon>
        <taxon>Ecdysozoa</taxon>
        <taxon>Nematoda</taxon>
        <taxon>Chromadorea</taxon>
        <taxon>Rhabditida</taxon>
        <taxon>Spirurina</taxon>
        <taxon>Ascaridomorpha</taxon>
        <taxon>Ascaridoidea</taxon>
        <taxon>Ascarididae</taxon>
        <taxon>Ascaris</taxon>
    </lineage>
</organism>
<keyword evidence="2 11" id="KW-0813">Transport</keyword>
<feature type="domain" description="Inward rectifier potassium channel C-terminal" evidence="14">
    <location>
        <begin position="212"/>
        <end position="378"/>
    </location>
</feature>
<dbReference type="InterPro" id="IPR040445">
    <property type="entry name" value="Kir_TM"/>
</dbReference>
<dbReference type="PRINTS" id="PR01320">
    <property type="entry name" value="KIRCHANNEL"/>
</dbReference>
<dbReference type="Gene3D" id="1.10.287.70">
    <property type="match status" value="1"/>
</dbReference>
<evidence type="ECO:0000256" key="2">
    <source>
        <dbReference type="ARBA" id="ARBA00022448"/>
    </source>
</evidence>
<evidence type="ECO:0000313" key="15">
    <source>
        <dbReference type="EMBL" id="ADY46345.1"/>
    </source>
</evidence>
<dbReference type="PANTHER" id="PTHR11767:SF61">
    <property type="entry name" value="IRK_C DOMAIN-CONTAINING PROTEIN"/>
    <property type="match status" value="1"/>
</dbReference>
<dbReference type="GO" id="GO:0034702">
    <property type="term" value="C:monoatomic ion channel complex"/>
    <property type="evidence" value="ECO:0007669"/>
    <property type="project" value="UniProtKB-KW"/>
</dbReference>
<evidence type="ECO:0000256" key="6">
    <source>
        <dbReference type="ARBA" id="ARBA00022958"/>
    </source>
</evidence>
<comment type="similarity">
    <text evidence="11">Belongs to the inward rectifier-type potassium channel (TC 1.A.2.1) family.</text>
</comment>
<comment type="subcellular location">
    <subcellularLocation>
        <location evidence="1 11">Membrane</location>
        <topology evidence="1 11">Multi-pass membrane protein</topology>
    </subcellularLocation>
</comment>
<keyword evidence="7 12" id="KW-1133">Transmembrane helix</keyword>
<protein>
    <submittedName>
        <fullName evidence="15">Inward rectifier potassium channel 2</fullName>
    </submittedName>
</protein>
<keyword evidence="6 11" id="KW-0630">Potassium</keyword>
<reference evidence="15" key="1">
    <citation type="journal article" date="2011" name="Genome Res.">
        <title>Deep small RNA sequencing from the nematode Ascaris reveals conservation, functional diversification, and novel developmental profiles.</title>
        <authorList>
            <person name="Wang J."/>
            <person name="Czech B."/>
            <person name="Crunk A."/>
            <person name="Wallace A."/>
            <person name="Mitreva M."/>
            <person name="Hannon G.J."/>
            <person name="Davis R.E."/>
        </authorList>
    </citation>
    <scope>NUCLEOTIDE SEQUENCE</scope>
</reference>
<proteinExistence type="evidence at transcript level"/>
<dbReference type="SUPFAM" id="SSF81296">
    <property type="entry name" value="E set domains"/>
    <property type="match status" value="1"/>
</dbReference>
<sequence>MESSYTTENGVFGLIGGLRGRRPSEDELIADGDASLGAKSEASLMDSNNGAIKTPMLVIEPTQPRLVSKDGSCVLKHIHIPHPIRNTYRNWFHLIIEDSWRFILLVFAGGFLLSWVFFGFLYYIIVLVSGELKHREENKQCIANVHSLVSAFLFSLESQHTIGYGYRYMTEVCPPAFLVLCVQLIVGVLLQTMLGGIVVAKVLRPKKRRQEIRFSQVAVIGPVDEHDRRPTLMIRIADIQKRLFLAESHVRLYMACSRLNQHGQRELIGLKDMNVGYDSGWDRVLLLWPIIVRHVIDEQSPLHGLTRDTLPHAEFELIMTVEGIVEATGMTFQARTSFLPSEIRWGCRFTPMVLLNEKIGQYEVEYSLFDETEHVNEFIPQIEDSDDEHSLHNASGFV</sequence>
<evidence type="ECO:0000256" key="7">
    <source>
        <dbReference type="ARBA" id="ARBA00022989"/>
    </source>
</evidence>
<evidence type="ECO:0000256" key="5">
    <source>
        <dbReference type="ARBA" id="ARBA00022882"/>
    </source>
</evidence>
<evidence type="ECO:0000256" key="9">
    <source>
        <dbReference type="ARBA" id="ARBA00023136"/>
    </source>
</evidence>
<evidence type="ECO:0000256" key="8">
    <source>
        <dbReference type="ARBA" id="ARBA00023065"/>
    </source>
</evidence>
<dbReference type="InterPro" id="IPR014756">
    <property type="entry name" value="Ig_E-set"/>
</dbReference>
<keyword evidence="5 11" id="KW-0851">Voltage-gated channel</keyword>
<evidence type="ECO:0000256" key="12">
    <source>
        <dbReference type="SAM" id="Phobius"/>
    </source>
</evidence>
<dbReference type="InterPro" id="IPR013518">
    <property type="entry name" value="K_chnl_inward-rec_Kir_cyto"/>
</dbReference>
<evidence type="ECO:0000256" key="1">
    <source>
        <dbReference type="ARBA" id="ARBA00004141"/>
    </source>
</evidence>
<accession>F1L891</accession>
<dbReference type="PANTHER" id="PTHR11767">
    <property type="entry name" value="INWARD RECTIFIER POTASSIUM CHANNEL"/>
    <property type="match status" value="1"/>
</dbReference>
<dbReference type="GO" id="GO:0034765">
    <property type="term" value="P:regulation of monoatomic ion transmembrane transport"/>
    <property type="evidence" value="ECO:0007669"/>
    <property type="project" value="TreeGrafter"/>
</dbReference>
<dbReference type="EMBL" id="JI173632">
    <property type="protein sequence ID" value="ADY46345.1"/>
    <property type="molecule type" value="mRNA"/>
</dbReference>
<keyword evidence="4 11" id="KW-0812">Transmembrane</keyword>
<dbReference type="GO" id="GO:0005242">
    <property type="term" value="F:inward rectifier potassium channel activity"/>
    <property type="evidence" value="ECO:0007669"/>
    <property type="project" value="InterPro"/>
</dbReference>
<dbReference type="Pfam" id="PF01007">
    <property type="entry name" value="IRK"/>
    <property type="match status" value="1"/>
</dbReference>
<name>F1L891_ASCSU</name>
<dbReference type="InterPro" id="IPR016449">
    <property type="entry name" value="K_chnl_inward-rec_Kir"/>
</dbReference>
<feature type="domain" description="Potassium channel inwardly rectifying transmembrane" evidence="13">
    <location>
        <begin position="67"/>
        <end position="205"/>
    </location>
</feature>
<evidence type="ECO:0000256" key="4">
    <source>
        <dbReference type="ARBA" id="ARBA00022692"/>
    </source>
</evidence>
<dbReference type="AlphaFoldDB" id="F1L891"/>
<keyword evidence="10 11" id="KW-0407">Ion channel</keyword>
<dbReference type="GO" id="GO:1990573">
    <property type="term" value="P:potassium ion import across plasma membrane"/>
    <property type="evidence" value="ECO:0007669"/>
    <property type="project" value="TreeGrafter"/>
</dbReference>
<keyword evidence="9 12" id="KW-0472">Membrane</keyword>
<evidence type="ECO:0000259" key="14">
    <source>
        <dbReference type="Pfam" id="PF17655"/>
    </source>
</evidence>
<dbReference type="Pfam" id="PF17655">
    <property type="entry name" value="IRK_C"/>
    <property type="match status" value="1"/>
</dbReference>
<evidence type="ECO:0000256" key="3">
    <source>
        <dbReference type="ARBA" id="ARBA00022538"/>
    </source>
</evidence>
<evidence type="ECO:0000256" key="11">
    <source>
        <dbReference type="RuleBase" id="RU003822"/>
    </source>
</evidence>
<dbReference type="InterPro" id="IPR041647">
    <property type="entry name" value="IRK_C"/>
</dbReference>
<dbReference type="Gene3D" id="2.60.40.1400">
    <property type="entry name" value="G protein-activated inward rectifier potassium channel 1"/>
    <property type="match status" value="1"/>
</dbReference>
<keyword evidence="8 11" id="KW-0406">Ion transport</keyword>
<feature type="transmembrane region" description="Helical" evidence="12">
    <location>
        <begin position="102"/>
        <end position="125"/>
    </location>
</feature>
<evidence type="ECO:0000259" key="13">
    <source>
        <dbReference type="Pfam" id="PF01007"/>
    </source>
</evidence>
<evidence type="ECO:0000256" key="10">
    <source>
        <dbReference type="ARBA" id="ARBA00023303"/>
    </source>
</evidence>
<dbReference type="SUPFAM" id="SSF81324">
    <property type="entry name" value="Voltage-gated potassium channels"/>
    <property type="match status" value="1"/>
</dbReference>
<feature type="transmembrane region" description="Helical" evidence="12">
    <location>
        <begin position="176"/>
        <end position="203"/>
    </location>
</feature>